<dbReference type="InParanoid" id="A0A3Q0KMA6"/>
<dbReference type="Proteomes" id="UP000008854">
    <property type="component" value="Unassembled WGS sequence"/>
</dbReference>
<evidence type="ECO:0000256" key="6">
    <source>
        <dbReference type="ARBA" id="ARBA00023242"/>
    </source>
</evidence>
<evidence type="ECO:0000256" key="4">
    <source>
        <dbReference type="ARBA" id="ARBA00022771"/>
    </source>
</evidence>
<feature type="compositionally biased region" description="Low complexity" evidence="8">
    <location>
        <begin position="229"/>
        <end position="244"/>
    </location>
</feature>
<dbReference type="PROSITE" id="PS50157">
    <property type="entry name" value="ZINC_FINGER_C2H2_2"/>
    <property type="match status" value="3"/>
</dbReference>
<feature type="region of interest" description="Disordered" evidence="8">
    <location>
        <begin position="29"/>
        <end position="49"/>
    </location>
</feature>
<evidence type="ECO:0000259" key="9">
    <source>
        <dbReference type="PROSITE" id="PS50157"/>
    </source>
</evidence>
<dbReference type="PANTHER" id="PTHR24394">
    <property type="entry name" value="ZINC FINGER PROTEIN"/>
    <property type="match status" value="1"/>
</dbReference>
<feature type="region of interest" description="Disordered" evidence="8">
    <location>
        <begin position="227"/>
        <end position="251"/>
    </location>
</feature>
<dbReference type="PANTHER" id="PTHR24394:SF44">
    <property type="entry name" value="ZINC FINGER PROTEIN 271-LIKE"/>
    <property type="match status" value="1"/>
</dbReference>
<keyword evidence="3" id="KW-0677">Repeat</keyword>
<evidence type="ECO:0000313" key="10">
    <source>
        <dbReference type="Proteomes" id="UP000008854"/>
    </source>
</evidence>
<evidence type="ECO:0000256" key="1">
    <source>
        <dbReference type="ARBA" id="ARBA00004123"/>
    </source>
</evidence>
<keyword evidence="4 7" id="KW-0863">Zinc-finger</keyword>
<dbReference type="Gene3D" id="3.30.160.60">
    <property type="entry name" value="Classic Zinc Finger"/>
    <property type="match status" value="2"/>
</dbReference>
<dbReference type="FunFam" id="3.30.160.60:FF:002343">
    <property type="entry name" value="Zinc finger protein 33A"/>
    <property type="match status" value="1"/>
</dbReference>
<dbReference type="InterPro" id="IPR036236">
    <property type="entry name" value="Znf_C2H2_sf"/>
</dbReference>
<evidence type="ECO:0000256" key="7">
    <source>
        <dbReference type="PROSITE-ProRule" id="PRU00042"/>
    </source>
</evidence>
<keyword evidence="5" id="KW-0862">Zinc</keyword>
<dbReference type="SMART" id="SM00355">
    <property type="entry name" value="ZnF_C2H2"/>
    <property type="match status" value="3"/>
</dbReference>
<feature type="compositionally biased region" description="Pro residues" evidence="8">
    <location>
        <begin position="554"/>
        <end position="568"/>
    </location>
</feature>
<dbReference type="GO" id="GO:0005634">
    <property type="term" value="C:nucleus"/>
    <property type="evidence" value="ECO:0007669"/>
    <property type="project" value="UniProtKB-SubCell"/>
</dbReference>
<dbReference type="PROSITE" id="PS00028">
    <property type="entry name" value="ZINC_FINGER_C2H2_1"/>
    <property type="match status" value="2"/>
</dbReference>
<evidence type="ECO:0000256" key="8">
    <source>
        <dbReference type="SAM" id="MobiDB-lite"/>
    </source>
</evidence>
<name>A0A3Q0KMA6_SCHMA</name>
<evidence type="ECO:0000256" key="5">
    <source>
        <dbReference type="ARBA" id="ARBA00022833"/>
    </source>
</evidence>
<dbReference type="InterPro" id="IPR013087">
    <property type="entry name" value="Znf_C2H2_type"/>
</dbReference>
<dbReference type="GO" id="GO:0000981">
    <property type="term" value="F:DNA-binding transcription factor activity, RNA polymerase II-specific"/>
    <property type="evidence" value="ECO:0007669"/>
    <property type="project" value="TreeGrafter"/>
</dbReference>
<dbReference type="WBParaSite" id="Smp_133720.1">
    <property type="protein sequence ID" value="Smp_133720.1"/>
    <property type="gene ID" value="Smp_133720"/>
</dbReference>
<keyword evidence="6" id="KW-0539">Nucleus</keyword>
<dbReference type="AlphaFoldDB" id="A0A3Q0KMA6"/>
<reference evidence="11" key="2">
    <citation type="submission" date="2018-12" db="UniProtKB">
        <authorList>
            <consortium name="WormBaseParasite"/>
        </authorList>
    </citation>
    <scope>IDENTIFICATION</scope>
    <source>
        <strain evidence="11">Puerto Rican</strain>
    </source>
</reference>
<sequence>MRTELFQKTLQNVILSNYNYVITSLQSTNSPVNNNNNSNGNNNGNDTNPDLIDLTNRNVLIKRCLIKLNSLLFEYLSSNKDWSSLSASASPSSLSSSLSSATSIIEPYHQFNVYNNYESINCNNLYDNTLINHIKHESNHLNDNLPLEEATIQFDESKEVYSNHRSNNNNSDFLIDSSHHLDSYMTSLNVPEIDHTKCNPYWSDLCIENYHPEIYHNTLLDNCSTWKQTSSSTSPPSPSRSSSSSPPPPTTTTAAAPIIDYSFNTEHSIMNSLLISLNKTQLQSSSIPSTAYSPSLNLNEFLIDQSIFCPLCHKCFRFEKNLLRHLQKIHSTNTGESLLKCKLCNYTTKHYSNMYVHIRTHTGDKPYSCSACGVTFTQGSSLKLHIRSRHNDNIQYFSLIRKSNKNNLTKLWTRILKKDLPKLKSFNSSSSSCSPSSFCSSFCSSSSSSFSSSSSYYNYWNKWRHSLNIDLNHFIQTKYNQYKNQFNYLSTINNKNIKKLIKSNYYWKSINSYFKINIHKKFMNNHHHHQKYLNNIQSINDDLKLKYQIIDPPPSSPSPLSPLPPPSPLTHHHHDHDYDIDKIKLNEQLIKQEKIDMK</sequence>
<dbReference type="SUPFAM" id="SSF57667">
    <property type="entry name" value="beta-beta-alpha zinc fingers"/>
    <property type="match status" value="1"/>
</dbReference>
<feature type="region of interest" description="Disordered" evidence="8">
    <location>
        <begin position="554"/>
        <end position="575"/>
    </location>
</feature>
<dbReference type="Pfam" id="PF00096">
    <property type="entry name" value="zf-C2H2"/>
    <property type="match status" value="2"/>
</dbReference>
<comment type="subcellular location">
    <subcellularLocation>
        <location evidence="1">Nucleus</location>
    </subcellularLocation>
</comment>
<evidence type="ECO:0000313" key="11">
    <source>
        <dbReference type="WBParaSite" id="Smp_133720.1"/>
    </source>
</evidence>
<proteinExistence type="predicted"/>
<feature type="domain" description="C2H2-type" evidence="9">
    <location>
        <begin position="339"/>
        <end position="366"/>
    </location>
</feature>
<feature type="domain" description="C2H2-type" evidence="9">
    <location>
        <begin position="367"/>
        <end position="395"/>
    </location>
</feature>
<evidence type="ECO:0000256" key="3">
    <source>
        <dbReference type="ARBA" id="ARBA00022737"/>
    </source>
</evidence>
<reference evidence="10" key="1">
    <citation type="journal article" date="2012" name="PLoS Negl. Trop. Dis.">
        <title>A systematically improved high quality genome and transcriptome of the human blood fluke Schistosoma mansoni.</title>
        <authorList>
            <person name="Protasio A.V."/>
            <person name="Tsai I.J."/>
            <person name="Babbage A."/>
            <person name="Nichol S."/>
            <person name="Hunt M."/>
            <person name="Aslett M.A."/>
            <person name="De Silva N."/>
            <person name="Velarde G.S."/>
            <person name="Anderson T.J."/>
            <person name="Clark R.C."/>
            <person name="Davidson C."/>
            <person name="Dillon G.P."/>
            <person name="Holroyd N.E."/>
            <person name="LoVerde P.T."/>
            <person name="Lloyd C."/>
            <person name="McQuillan J."/>
            <person name="Oliveira G."/>
            <person name="Otto T.D."/>
            <person name="Parker-Manuel S.J."/>
            <person name="Quail M.A."/>
            <person name="Wilson R.A."/>
            <person name="Zerlotini A."/>
            <person name="Dunne D.W."/>
            <person name="Berriman M."/>
        </authorList>
    </citation>
    <scope>NUCLEOTIDE SEQUENCE [LARGE SCALE GENOMIC DNA]</scope>
    <source>
        <strain evidence="10">Puerto Rican</strain>
    </source>
</reference>
<keyword evidence="10" id="KW-1185">Reference proteome</keyword>
<organism evidence="10 11">
    <name type="scientific">Schistosoma mansoni</name>
    <name type="common">Blood fluke</name>
    <dbReference type="NCBI Taxonomy" id="6183"/>
    <lineage>
        <taxon>Eukaryota</taxon>
        <taxon>Metazoa</taxon>
        <taxon>Spiralia</taxon>
        <taxon>Lophotrochozoa</taxon>
        <taxon>Platyhelminthes</taxon>
        <taxon>Trematoda</taxon>
        <taxon>Digenea</taxon>
        <taxon>Strigeidida</taxon>
        <taxon>Schistosomatoidea</taxon>
        <taxon>Schistosomatidae</taxon>
        <taxon>Schistosoma</taxon>
    </lineage>
</organism>
<keyword evidence="2" id="KW-0479">Metal-binding</keyword>
<dbReference type="GO" id="GO:0008270">
    <property type="term" value="F:zinc ion binding"/>
    <property type="evidence" value="ECO:0007669"/>
    <property type="project" value="UniProtKB-KW"/>
</dbReference>
<accession>A0A3Q0KMA6</accession>
<dbReference type="STRING" id="6183.A0A3Q0KMA6"/>
<evidence type="ECO:0000256" key="2">
    <source>
        <dbReference type="ARBA" id="ARBA00022723"/>
    </source>
</evidence>
<protein>
    <submittedName>
        <fullName evidence="11">Zinc finger protein</fullName>
    </submittedName>
</protein>
<feature type="domain" description="C2H2-type" evidence="9">
    <location>
        <begin position="307"/>
        <end position="335"/>
    </location>
</feature>